<feature type="region of interest" description="Disordered" evidence="16">
    <location>
        <begin position="41"/>
        <end position="68"/>
    </location>
</feature>
<evidence type="ECO:0000256" key="3">
    <source>
        <dbReference type="ARBA" id="ARBA00004186"/>
    </source>
</evidence>
<comment type="similarity">
    <text evidence="7">Belongs to the folliculin family.</text>
</comment>
<keyword evidence="15" id="KW-0966">Cell projection</keyword>
<keyword evidence="13" id="KW-0458">Lysosome</keyword>
<evidence type="ECO:0000256" key="1">
    <source>
        <dbReference type="ARBA" id="ARBA00004123"/>
    </source>
</evidence>
<keyword evidence="11" id="KW-0472">Membrane</keyword>
<keyword evidence="9" id="KW-0343">GTPase activation</keyword>
<keyword evidence="19" id="KW-1185">Reference proteome</keyword>
<comment type="caution">
    <text evidence="18">The sequence shown here is derived from an EMBL/GenBank/DDBJ whole genome shotgun (WGS) entry which is preliminary data.</text>
</comment>
<evidence type="ECO:0000256" key="9">
    <source>
        <dbReference type="ARBA" id="ARBA00022468"/>
    </source>
</evidence>
<feature type="region of interest" description="Disordered" evidence="16">
    <location>
        <begin position="150"/>
        <end position="175"/>
    </location>
</feature>
<proteinExistence type="inferred from homology"/>
<evidence type="ECO:0000256" key="16">
    <source>
        <dbReference type="SAM" id="MobiDB-lite"/>
    </source>
</evidence>
<sequence length="614" mass="69028">MTMQTAVALCYFCENHGSRVVVVCQPMRNCELLRPNSANSMGGPIVNDQQPQQQQPSTSSFVHCQDGDGDGNAAESPRLFTNFFADNEVVDDEARCAACSSFEHGVGLMSKDGDAEISYISTQVPRNERLGHLLRQASLRSLSVEISVPLPTTDGSHSNHIDASPSSSSSDFRPKCDQRIGNVRDFTERDGIVLFGDDEHWYTLSYIFRLKDARARGFHRYCSLVVISADKLLLLRNYDFLVHKLGEIIGDLQHRTGAFFALEQQRDSELRLASNVSHSSKGPQHWLPHHFYPMQHTVDTKRSLKVITDSEQIFEHLHSKMLDLLKTLNGLDKDIVLEGCPTQDMLTAMEMEQSDSSEERELIAQLSPRQSLIHLANLRLIVDRLNCNDELSTLSALIWHVVIGGQVLARSASRTARCLFLLSLVQLVPVGCVRLAMNSKQYTFPHEHNFVGCSLSVRIPSEILSDVFVITLSETERFSVDDADQLNFCSNSLESFDLRVESLPHRSKEEKPSIVDRYCQLFLDPIINDLTLASAIQSTRNDWLNKAKLIFQLKKQRNAIDLNRVIGIIKCQPKDSPVILFWQKGLAKHYQQAVESAACKHAAKVLRRSISGIK</sequence>
<dbReference type="InterPro" id="IPR021713">
    <property type="entry name" value="Folliculin"/>
</dbReference>
<dbReference type="PANTHER" id="PTHR31441">
    <property type="entry name" value="FOLLICULIN FAMILY MEMBER"/>
    <property type="match status" value="1"/>
</dbReference>
<evidence type="ECO:0000256" key="15">
    <source>
        <dbReference type="ARBA" id="ARBA00023273"/>
    </source>
</evidence>
<dbReference type="InterPro" id="IPR037521">
    <property type="entry name" value="FLCN/SMCR8_DENN"/>
</dbReference>
<evidence type="ECO:0000256" key="6">
    <source>
        <dbReference type="ARBA" id="ARBA00004656"/>
    </source>
</evidence>
<dbReference type="Gene3D" id="3.40.50.12430">
    <property type="match status" value="1"/>
</dbReference>
<protein>
    <recommendedName>
        <fullName evidence="8">Folliculin</fullName>
    </recommendedName>
</protein>
<dbReference type="Pfam" id="PF16692">
    <property type="entry name" value="Folliculin_C"/>
    <property type="match status" value="1"/>
</dbReference>
<keyword evidence="12" id="KW-0206">Cytoskeleton</keyword>
<evidence type="ECO:0000256" key="11">
    <source>
        <dbReference type="ARBA" id="ARBA00023136"/>
    </source>
</evidence>
<evidence type="ECO:0000256" key="7">
    <source>
        <dbReference type="ARBA" id="ARBA00009987"/>
    </source>
</evidence>
<gene>
    <name evidence="18" type="ORF">niasHT_015308</name>
</gene>
<dbReference type="GO" id="GO:0005819">
    <property type="term" value="C:spindle"/>
    <property type="evidence" value="ECO:0007669"/>
    <property type="project" value="UniProtKB-SubCell"/>
</dbReference>
<dbReference type="PANTHER" id="PTHR31441:SF2">
    <property type="entry name" value="FOLLICULIN"/>
    <property type="match status" value="1"/>
</dbReference>
<evidence type="ECO:0000313" key="18">
    <source>
        <dbReference type="EMBL" id="KAL3108386.1"/>
    </source>
</evidence>
<evidence type="ECO:0000256" key="8">
    <source>
        <dbReference type="ARBA" id="ARBA00021824"/>
    </source>
</evidence>
<dbReference type="Proteomes" id="UP001620626">
    <property type="component" value="Unassembled WGS sequence"/>
</dbReference>
<dbReference type="GO" id="GO:0005765">
    <property type="term" value="C:lysosomal membrane"/>
    <property type="evidence" value="ECO:0007669"/>
    <property type="project" value="UniProtKB-SubCell"/>
</dbReference>
<keyword evidence="10" id="KW-0963">Cytoplasm</keyword>
<evidence type="ECO:0000256" key="12">
    <source>
        <dbReference type="ARBA" id="ARBA00023212"/>
    </source>
</evidence>
<dbReference type="Gene3D" id="1.10.10.1730">
    <property type="entry name" value="Folliculin"/>
    <property type="match status" value="1"/>
</dbReference>
<feature type="compositionally biased region" description="Low complexity" evidence="16">
    <location>
        <begin position="156"/>
        <end position="170"/>
    </location>
</feature>
<dbReference type="GO" id="GO:0005829">
    <property type="term" value="C:cytosol"/>
    <property type="evidence" value="ECO:0007669"/>
    <property type="project" value="UniProtKB-SubCell"/>
</dbReference>
<dbReference type="GO" id="GO:0005813">
    <property type="term" value="C:centrosome"/>
    <property type="evidence" value="ECO:0007669"/>
    <property type="project" value="UniProtKB-SubCell"/>
</dbReference>
<dbReference type="GO" id="GO:0005096">
    <property type="term" value="F:GTPase activator activity"/>
    <property type="evidence" value="ECO:0007669"/>
    <property type="project" value="UniProtKB-KW"/>
</dbReference>
<reference evidence="18 19" key="1">
    <citation type="submission" date="2024-10" db="EMBL/GenBank/DDBJ databases">
        <authorList>
            <person name="Kim D."/>
        </authorList>
    </citation>
    <scope>NUCLEOTIDE SEQUENCE [LARGE SCALE GENOMIC DNA]</scope>
    <source>
        <strain evidence="18">BH-2024</strain>
    </source>
</reference>
<evidence type="ECO:0000259" key="17">
    <source>
        <dbReference type="PROSITE" id="PS51834"/>
    </source>
</evidence>
<dbReference type="EMBL" id="JBICBT010000590">
    <property type="protein sequence ID" value="KAL3108386.1"/>
    <property type="molecule type" value="Genomic_DNA"/>
</dbReference>
<dbReference type="InterPro" id="IPR032035">
    <property type="entry name" value="Folliculin_DENN"/>
</dbReference>
<dbReference type="PROSITE" id="PS51834">
    <property type="entry name" value="DENN_FLCN_SMCR8"/>
    <property type="match status" value="1"/>
</dbReference>
<name>A0ABD2KZW5_9BILA</name>
<dbReference type="GO" id="GO:0005634">
    <property type="term" value="C:nucleus"/>
    <property type="evidence" value="ECO:0007669"/>
    <property type="project" value="UniProtKB-SubCell"/>
</dbReference>
<evidence type="ECO:0000313" key="19">
    <source>
        <dbReference type="Proteomes" id="UP001620626"/>
    </source>
</evidence>
<feature type="domain" description="UDENN FLCN/SMCR8-type" evidence="17">
    <location>
        <begin position="104"/>
        <end position="614"/>
    </location>
</feature>
<dbReference type="InterPro" id="IPR044886">
    <property type="entry name" value="FLCN_DENN_C_sf"/>
</dbReference>
<evidence type="ECO:0000256" key="2">
    <source>
        <dbReference type="ARBA" id="ARBA00004138"/>
    </source>
</evidence>
<dbReference type="GO" id="GO:0005929">
    <property type="term" value="C:cilium"/>
    <property type="evidence" value="ECO:0007669"/>
    <property type="project" value="UniProtKB-SubCell"/>
</dbReference>
<accession>A0ABD2KZW5</accession>
<dbReference type="InterPro" id="IPR037520">
    <property type="entry name" value="Folliculin/SMCR8_longin"/>
</dbReference>
<evidence type="ECO:0000256" key="5">
    <source>
        <dbReference type="ARBA" id="ARBA00004514"/>
    </source>
</evidence>
<evidence type="ECO:0000256" key="10">
    <source>
        <dbReference type="ARBA" id="ARBA00022490"/>
    </source>
</evidence>
<dbReference type="Pfam" id="PF11704">
    <property type="entry name" value="Folliculin"/>
    <property type="match status" value="1"/>
</dbReference>
<evidence type="ECO:0000256" key="14">
    <source>
        <dbReference type="ARBA" id="ARBA00023242"/>
    </source>
</evidence>
<comment type="subcellular location">
    <subcellularLocation>
        <location evidence="2">Cell projection</location>
        <location evidence="2">Cilium</location>
    </subcellularLocation>
    <subcellularLocation>
        <location evidence="4">Cytoplasm</location>
        <location evidence="4">Cytoskeleton</location>
        <location evidence="4">Microtubule organizing center</location>
        <location evidence="4">Centrosome</location>
    </subcellularLocation>
    <subcellularLocation>
        <location evidence="3">Cytoplasm</location>
        <location evidence="3">Cytoskeleton</location>
        <location evidence="3">Spindle</location>
    </subcellularLocation>
    <subcellularLocation>
        <location evidence="5">Cytoplasm</location>
        <location evidence="5">Cytosol</location>
    </subcellularLocation>
    <subcellularLocation>
        <location evidence="6">Lysosome membrane</location>
    </subcellularLocation>
    <subcellularLocation>
        <location evidence="1">Nucleus</location>
    </subcellularLocation>
</comment>
<evidence type="ECO:0000256" key="4">
    <source>
        <dbReference type="ARBA" id="ARBA00004300"/>
    </source>
</evidence>
<dbReference type="AlphaFoldDB" id="A0ABD2KZW5"/>
<organism evidence="18 19">
    <name type="scientific">Heterodera trifolii</name>
    <dbReference type="NCBI Taxonomy" id="157864"/>
    <lineage>
        <taxon>Eukaryota</taxon>
        <taxon>Metazoa</taxon>
        <taxon>Ecdysozoa</taxon>
        <taxon>Nematoda</taxon>
        <taxon>Chromadorea</taxon>
        <taxon>Rhabditida</taxon>
        <taxon>Tylenchina</taxon>
        <taxon>Tylenchomorpha</taxon>
        <taxon>Tylenchoidea</taxon>
        <taxon>Heteroderidae</taxon>
        <taxon>Heteroderinae</taxon>
        <taxon>Heterodera</taxon>
    </lineage>
</organism>
<evidence type="ECO:0000256" key="13">
    <source>
        <dbReference type="ARBA" id="ARBA00023228"/>
    </source>
</evidence>
<keyword evidence="14" id="KW-0539">Nucleus</keyword>